<sequence>MDLPQENPQNSKKPKHMYRFTRDTEGTLNTDKRETRETDNKCIPRRSSGVSWCTFVQHVKQLKQLYCRDVTMATTSGHYQRSHTGSAESLPRFENNTSICHDASDKMVDSEIEGASNTLNTTNNSTMERAVGLFPDDQKSRLQLPPDQPDDSRVLKVAIIGAPNSGKSTLTNSLMSWKLLPVSTRAHTTRNNTSAVLTDRNTQIIFLDTPGVVPYQQKKKHNLDRKLILDPERSLHEADMVAVLVDAADKWTKNHLHKEVLKLLHLHNDKPSILVLNKVDAVVNKTNLLEVAHNLTCGHINGQKVFRQTQKTKLTQDDKIKADREFKKRIIERYHAKKMASILTKDDGNLVRNGEDILDNKVAGNDIGNVNFSNDSSHNYDNSGENKENNHEFPEKWKSFEHQDSVFSGEREGNPIEDNGAGSDVRDDRNSYCDLDVSTDVKSDKVEPDNIHGDEGLSVDVILQRDMESYVRKMRDLDPVVDDQSGWPGFHSIFMVSATEEDGVEDLRNYLLTNARPGSWEYNSSVVIDEDPQTLAKMVVWEKLLDYCPGYVPFQVFPKITIWEVDEAGTLCVIMELDAKKPHFAKLIKGEENGRIVCIRRDAEQELRNMFQQEVFLQVKVTYKLTEQQIRNRKGWQIWNQK</sequence>
<feature type="compositionally biased region" description="Basic and acidic residues" evidence="7">
    <location>
        <begin position="405"/>
        <end position="414"/>
    </location>
</feature>
<dbReference type="SUPFAM" id="SSF54814">
    <property type="entry name" value="Prokaryotic type KH domain (KH-domain type II)"/>
    <property type="match status" value="1"/>
</dbReference>
<dbReference type="NCBIfam" id="TIGR00231">
    <property type="entry name" value="small_GTP"/>
    <property type="match status" value="1"/>
</dbReference>
<comment type="similarity">
    <text evidence="1 6">Belongs to the TRAFAC class TrmE-Era-EngA-EngB-Septin-like GTPase superfamily. Era GTPase family.</text>
</comment>
<dbReference type="GO" id="GO:0043024">
    <property type="term" value="F:ribosomal small subunit binding"/>
    <property type="evidence" value="ECO:0007669"/>
    <property type="project" value="TreeGrafter"/>
</dbReference>
<feature type="region of interest" description="Disordered" evidence="7">
    <location>
        <begin position="369"/>
        <end position="392"/>
    </location>
</feature>
<evidence type="ECO:0000259" key="8">
    <source>
        <dbReference type="PROSITE" id="PS51713"/>
    </source>
</evidence>
<evidence type="ECO:0000256" key="5">
    <source>
        <dbReference type="ARBA" id="ARBA00030975"/>
    </source>
</evidence>
<dbReference type="GO" id="GO:0005759">
    <property type="term" value="C:mitochondrial matrix"/>
    <property type="evidence" value="ECO:0007669"/>
    <property type="project" value="TreeGrafter"/>
</dbReference>
<dbReference type="Gene3D" id="3.40.50.300">
    <property type="entry name" value="P-loop containing nucleotide triphosphate hydrolases"/>
    <property type="match status" value="1"/>
</dbReference>
<dbReference type="Pfam" id="PF01926">
    <property type="entry name" value="MMR_HSR1"/>
    <property type="match status" value="1"/>
</dbReference>
<feature type="region of interest" description="G5" evidence="6">
    <location>
        <begin position="496"/>
        <end position="498"/>
    </location>
</feature>
<dbReference type="InterPro" id="IPR030388">
    <property type="entry name" value="G_ERA_dom"/>
</dbReference>
<feature type="domain" description="Era-type G" evidence="8">
    <location>
        <begin position="153"/>
        <end position="518"/>
    </location>
</feature>
<feature type="region of interest" description="Disordered" evidence="7">
    <location>
        <begin position="405"/>
        <end position="431"/>
    </location>
</feature>
<dbReference type="Proteomes" id="UP001186944">
    <property type="component" value="Unassembled WGS sequence"/>
</dbReference>
<feature type="region of interest" description="Disordered" evidence="7">
    <location>
        <begin position="1"/>
        <end position="42"/>
    </location>
</feature>
<evidence type="ECO:0000313" key="9">
    <source>
        <dbReference type="EMBL" id="KAK3083250.1"/>
    </source>
</evidence>
<dbReference type="AlphaFoldDB" id="A0AA89BL12"/>
<feature type="compositionally biased region" description="Basic and acidic residues" evidence="7">
    <location>
        <begin position="20"/>
        <end position="42"/>
    </location>
</feature>
<accession>A0AA89BL12</accession>
<dbReference type="SUPFAM" id="SSF52540">
    <property type="entry name" value="P-loop containing nucleoside triphosphate hydrolases"/>
    <property type="match status" value="1"/>
</dbReference>
<dbReference type="PANTHER" id="PTHR42698">
    <property type="entry name" value="GTPASE ERA"/>
    <property type="match status" value="1"/>
</dbReference>
<feature type="region of interest" description="G4" evidence="6">
    <location>
        <begin position="277"/>
        <end position="280"/>
    </location>
</feature>
<keyword evidence="4 6" id="KW-0342">GTP-binding</keyword>
<dbReference type="InterPro" id="IPR006073">
    <property type="entry name" value="GTP-bd"/>
</dbReference>
<dbReference type="InterPro" id="IPR009019">
    <property type="entry name" value="KH_sf_prok-type"/>
</dbReference>
<dbReference type="PROSITE" id="PS51713">
    <property type="entry name" value="G_ERA"/>
    <property type="match status" value="1"/>
</dbReference>
<proteinExistence type="inferred from homology"/>
<evidence type="ECO:0000256" key="3">
    <source>
        <dbReference type="ARBA" id="ARBA00022741"/>
    </source>
</evidence>
<evidence type="ECO:0000256" key="1">
    <source>
        <dbReference type="ARBA" id="ARBA00007921"/>
    </source>
</evidence>
<name>A0AA89BL12_PINIB</name>
<keyword evidence="3 6" id="KW-0547">Nucleotide-binding</keyword>
<dbReference type="EMBL" id="VSWD01000014">
    <property type="protein sequence ID" value="KAK3083250.1"/>
    <property type="molecule type" value="Genomic_DNA"/>
</dbReference>
<dbReference type="GO" id="GO:0019843">
    <property type="term" value="F:rRNA binding"/>
    <property type="evidence" value="ECO:0007669"/>
    <property type="project" value="TreeGrafter"/>
</dbReference>
<dbReference type="GO" id="GO:0000028">
    <property type="term" value="P:ribosomal small subunit assembly"/>
    <property type="evidence" value="ECO:0007669"/>
    <property type="project" value="TreeGrafter"/>
</dbReference>
<feature type="region of interest" description="G2" evidence="6">
    <location>
        <begin position="187"/>
        <end position="191"/>
    </location>
</feature>
<evidence type="ECO:0000256" key="2">
    <source>
        <dbReference type="ARBA" id="ARBA00019149"/>
    </source>
</evidence>
<reference evidence="9" key="1">
    <citation type="submission" date="2019-08" db="EMBL/GenBank/DDBJ databases">
        <title>The improved chromosome-level genome for the pearl oyster Pinctada fucata martensii using PacBio sequencing and Hi-C.</title>
        <authorList>
            <person name="Zheng Z."/>
        </authorList>
    </citation>
    <scope>NUCLEOTIDE SEQUENCE</scope>
    <source>
        <strain evidence="9">ZZ-2019</strain>
        <tissue evidence="9">Adductor muscle</tissue>
    </source>
</reference>
<evidence type="ECO:0000256" key="7">
    <source>
        <dbReference type="SAM" id="MobiDB-lite"/>
    </source>
</evidence>
<dbReference type="InterPro" id="IPR015946">
    <property type="entry name" value="KH_dom-like_a/b"/>
</dbReference>
<dbReference type="GO" id="GO:0005525">
    <property type="term" value="F:GTP binding"/>
    <property type="evidence" value="ECO:0007669"/>
    <property type="project" value="UniProtKB-UniRule"/>
</dbReference>
<evidence type="ECO:0000256" key="6">
    <source>
        <dbReference type="PROSITE-ProRule" id="PRU01050"/>
    </source>
</evidence>
<evidence type="ECO:0000256" key="4">
    <source>
        <dbReference type="ARBA" id="ARBA00023134"/>
    </source>
</evidence>
<comment type="caution">
    <text evidence="9">The sequence shown here is derived from an EMBL/GenBank/DDBJ whole genome shotgun (WGS) entry which is preliminary data.</text>
</comment>
<feature type="compositionally biased region" description="Polar residues" evidence="7">
    <location>
        <begin position="1"/>
        <end position="11"/>
    </location>
</feature>
<feature type="compositionally biased region" description="Polar residues" evidence="7">
    <location>
        <begin position="369"/>
        <end position="383"/>
    </location>
</feature>
<dbReference type="Gene3D" id="3.30.300.20">
    <property type="match status" value="1"/>
</dbReference>
<dbReference type="InterPro" id="IPR005225">
    <property type="entry name" value="Small_GTP-bd"/>
</dbReference>
<dbReference type="InterPro" id="IPR027417">
    <property type="entry name" value="P-loop_NTPase"/>
</dbReference>
<protein>
    <recommendedName>
        <fullName evidence="2">GTPase Era, mitochondrial</fullName>
    </recommendedName>
    <alternativeName>
        <fullName evidence="5">ERA-like protein 1</fullName>
    </alternativeName>
</protein>
<gene>
    <name evidence="9" type="ORF">FSP39_017693</name>
</gene>
<dbReference type="InterPro" id="IPR005662">
    <property type="entry name" value="GTPase_Era-like"/>
</dbReference>
<dbReference type="FunFam" id="3.40.50.300:FF:002220">
    <property type="entry name" value="GTPase Era, mitochondrial"/>
    <property type="match status" value="1"/>
</dbReference>
<feature type="region of interest" description="G3" evidence="6">
    <location>
        <begin position="208"/>
        <end position="211"/>
    </location>
</feature>
<organism evidence="9 10">
    <name type="scientific">Pinctada imbricata</name>
    <name type="common">Atlantic pearl-oyster</name>
    <name type="synonym">Pinctada martensii</name>
    <dbReference type="NCBI Taxonomy" id="66713"/>
    <lineage>
        <taxon>Eukaryota</taxon>
        <taxon>Metazoa</taxon>
        <taxon>Spiralia</taxon>
        <taxon>Lophotrochozoa</taxon>
        <taxon>Mollusca</taxon>
        <taxon>Bivalvia</taxon>
        <taxon>Autobranchia</taxon>
        <taxon>Pteriomorphia</taxon>
        <taxon>Pterioida</taxon>
        <taxon>Pterioidea</taxon>
        <taxon>Pteriidae</taxon>
        <taxon>Pinctada</taxon>
    </lineage>
</organism>
<feature type="region of interest" description="G1" evidence="6">
    <location>
        <begin position="161"/>
        <end position="168"/>
    </location>
</feature>
<keyword evidence="10" id="KW-1185">Reference proteome</keyword>
<evidence type="ECO:0000313" key="10">
    <source>
        <dbReference type="Proteomes" id="UP001186944"/>
    </source>
</evidence>
<dbReference type="CDD" id="cd04163">
    <property type="entry name" value="Era"/>
    <property type="match status" value="1"/>
</dbReference>
<dbReference type="PANTHER" id="PTHR42698:SF1">
    <property type="entry name" value="GTPASE ERA, MITOCHONDRIAL"/>
    <property type="match status" value="1"/>
</dbReference>